<dbReference type="AlphaFoldDB" id="A0A0G0LQJ2"/>
<sequence>MRKWKEVETLSLSTVGVSIPSVGSLSIPGVGIIKSEQCQKLSVHSNCLKRSHFTDKEKLGINCLF</sequence>
<reference evidence="1 2" key="1">
    <citation type="journal article" date="2015" name="Nature">
        <title>rRNA introns, odd ribosomes, and small enigmatic genomes across a large radiation of phyla.</title>
        <authorList>
            <person name="Brown C.T."/>
            <person name="Hug L.A."/>
            <person name="Thomas B.C."/>
            <person name="Sharon I."/>
            <person name="Castelle C.J."/>
            <person name="Singh A."/>
            <person name="Wilkins M.J."/>
            <person name="Williams K.H."/>
            <person name="Banfield J.F."/>
        </authorList>
    </citation>
    <scope>NUCLEOTIDE SEQUENCE [LARGE SCALE GENOMIC DNA]</scope>
</reference>
<name>A0A0G0LQJ2_9BACT</name>
<dbReference type="EMBL" id="LBVW01000004">
    <property type="protein sequence ID" value="KKQ94143.1"/>
    <property type="molecule type" value="Genomic_DNA"/>
</dbReference>
<dbReference type="Proteomes" id="UP000034932">
    <property type="component" value="Unassembled WGS sequence"/>
</dbReference>
<gene>
    <name evidence="1" type="ORF">UT19_C0004G0104</name>
</gene>
<proteinExistence type="predicted"/>
<evidence type="ECO:0000313" key="1">
    <source>
        <dbReference type="EMBL" id="KKQ94143.1"/>
    </source>
</evidence>
<evidence type="ECO:0000313" key="2">
    <source>
        <dbReference type="Proteomes" id="UP000034932"/>
    </source>
</evidence>
<dbReference type="STRING" id="1618573.UT19_C0004G0104"/>
<accession>A0A0G0LQJ2</accession>
<organism evidence="1 2">
    <name type="scientific">Candidatus Woesebacteria bacterium GW2011_GWB1_39_10b</name>
    <dbReference type="NCBI Taxonomy" id="1618573"/>
    <lineage>
        <taxon>Bacteria</taxon>
        <taxon>Candidatus Woeseibacteriota</taxon>
    </lineage>
</organism>
<protein>
    <submittedName>
        <fullName evidence="1">Uncharacterized protein</fullName>
    </submittedName>
</protein>
<comment type="caution">
    <text evidence="1">The sequence shown here is derived from an EMBL/GenBank/DDBJ whole genome shotgun (WGS) entry which is preliminary data.</text>
</comment>